<evidence type="ECO:0000313" key="2">
    <source>
        <dbReference type="EMBL" id="CAK0851824.1"/>
    </source>
</evidence>
<feature type="compositionally biased region" description="Low complexity" evidence="1">
    <location>
        <begin position="35"/>
        <end position="56"/>
    </location>
</feature>
<feature type="non-terminal residue" evidence="2">
    <location>
        <position position="1"/>
    </location>
</feature>
<comment type="caution">
    <text evidence="2">The sequence shown here is derived from an EMBL/GenBank/DDBJ whole genome shotgun (WGS) entry which is preliminary data.</text>
</comment>
<protein>
    <submittedName>
        <fullName evidence="2">Uncharacterized protein</fullName>
    </submittedName>
</protein>
<organism evidence="2 3">
    <name type="scientific">Prorocentrum cordatum</name>
    <dbReference type="NCBI Taxonomy" id="2364126"/>
    <lineage>
        <taxon>Eukaryota</taxon>
        <taxon>Sar</taxon>
        <taxon>Alveolata</taxon>
        <taxon>Dinophyceae</taxon>
        <taxon>Prorocentrales</taxon>
        <taxon>Prorocentraceae</taxon>
        <taxon>Prorocentrum</taxon>
    </lineage>
</organism>
<accession>A0ABN9TZP1</accession>
<feature type="compositionally biased region" description="Gly residues" evidence="1">
    <location>
        <begin position="147"/>
        <end position="157"/>
    </location>
</feature>
<proteinExistence type="predicted"/>
<feature type="compositionally biased region" description="Low complexity" evidence="1">
    <location>
        <begin position="68"/>
        <end position="83"/>
    </location>
</feature>
<reference evidence="2" key="1">
    <citation type="submission" date="2023-10" db="EMBL/GenBank/DDBJ databases">
        <authorList>
            <person name="Chen Y."/>
            <person name="Shah S."/>
            <person name="Dougan E. K."/>
            <person name="Thang M."/>
            <person name="Chan C."/>
        </authorList>
    </citation>
    <scope>NUCLEOTIDE SEQUENCE [LARGE SCALE GENOMIC DNA]</scope>
</reference>
<gene>
    <name evidence="2" type="ORF">PCOR1329_LOCUS43869</name>
</gene>
<sequence length="176" mass="18984">APSAVPHGGGCEARCGTARRRCPRPPRLRPRLAGRPRSVEEPAPAAAGRGPAAEAWRAVRRQAPGHPGEAPRAAQASQAAGGLRQRRPEGRLEDASGVPEPPEGRGLVLQDCRLLPRRLRLPTKGTRCSSRPSTRTSRRAPSVARRGSGGRCGGGREFWGPTTWRYQRLRCGSRTR</sequence>
<feature type="compositionally biased region" description="Low complexity" evidence="1">
    <location>
        <begin position="127"/>
        <end position="146"/>
    </location>
</feature>
<dbReference type="Proteomes" id="UP001189429">
    <property type="component" value="Unassembled WGS sequence"/>
</dbReference>
<feature type="non-terminal residue" evidence="2">
    <location>
        <position position="176"/>
    </location>
</feature>
<feature type="compositionally biased region" description="Basic residues" evidence="1">
    <location>
        <begin position="17"/>
        <end position="34"/>
    </location>
</feature>
<name>A0ABN9TZP1_9DINO</name>
<keyword evidence="3" id="KW-1185">Reference proteome</keyword>
<dbReference type="EMBL" id="CAUYUJ010015274">
    <property type="protein sequence ID" value="CAK0851824.1"/>
    <property type="molecule type" value="Genomic_DNA"/>
</dbReference>
<feature type="region of interest" description="Disordered" evidence="1">
    <location>
        <begin position="123"/>
        <end position="157"/>
    </location>
</feature>
<evidence type="ECO:0000256" key="1">
    <source>
        <dbReference type="SAM" id="MobiDB-lite"/>
    </source>
</evidence>
<evidence type="ECO:0000313" key="3">
    <source>
        <dbReference type="Proteomes" id="UP001189429"/>
    </source>
</evidence>
<feature type="region of interest" description="Disordered" evidence="1">
    <location>
        <begin position="1"/>
        <end position="110"/>
    </location>
</feature>